<keyword evidence="13 17" id="KW-0472">Membrane</keyword>
<dbReference type="RefSeq" id="WP_167274997.1">
    <property type="nucleotide sequence ID" value="NZ_JAASQJ010000005.1"/>
</dbReference>
<evidence type="ECO:0000256" key="11">
    <source>
        <dbReference type="ARBA" id="ARBA00022840"/>
    </source>
</evidence>
<evidence type="ECO:0000313" key="21">
    <source>
        <dbReference type="EMBL" id="NIJ55333.1"/>
    </source>
</evidence>
<dbReference type="CDD" id="cd05387">
    <property type="entry name" value="BY-kinase"/>
    <property type="match status" value="1"/>
</dbReference>
<evidence type="ECO:0000256" key="2">
    <source>
        <dbReference type="ARBA" id="ARBA00007316"/>
    </source>
</evidence>
<evidence type="ECO:0000256" key="16">
    <source>
        <dbReference type="SAM" id="Coils"/>
    </source>
</evidence>
<evidence type="ECO:0000256" key="3">
    <source>
        <dbReference type="ARBA" id="ARBA00008883"/>
    </source>
</evidence>
<dbReference type="PANTHER" id="PTHR32309">
    <property type="entry name" value="TYROSINE-PROTEIN KINASE"/>
    <property type="match status" value="1"/>
</dbReference>
<dbReference type="EC" id="2.7.10.2" evidence="4"/>
<evidence type="ECO:0000259" key="18">
    <source>
        <dbReference type="Pfam" id="PF02706"/>
    </source>
</evidence>
<evidence type="ECO:0000256" key="17">
    <source>
        <dbReference type="SAM" id="Phobius"/>
    </source>
</evidence>
<keyword evidence="5" id="KW-1003">Cell membrane</keyword>
<dbReference type="NCBIfam" id="TIGR01007">
    <property type="entry name" value="eps_fam"/>
    <property type="match status" value="1"/>
</dbReference>
<evidence type="ECO:0000313" key="22">
    <source>
        <dbReference type="Proteomes" id="UP001179181"/>
    </source>
</evidence>
<dbReference type="PANTHER" id="PTHR32309:SF13">
    <property type="entry name" value="FERRIC ENTEROBACTIN TRANSPORT PROTEIN FEPE"/>
    <property type="match status" value="1"/>
</dbReference>
<evidence type="ECO:0000256" key="1">
    <source>
        <dbReference type="ARBA" id="ARBA00004429"/>
    </source>
</evidence>
<keyword evidence="7" id="KW-0808">Transferase</keyword>
<keyword evidence="8 17" id="KW-0812">Transmembrane</keyword>
<evidence type="ECO:0000256" key="6">
    <source>
        <dbReference type="ARBA" id="ARBA00022519"/>
    </source>
</evidence>
<proteinExistence type="inferred from homology"/>
<dbReference type="InterPro" id="IPR003856">
    <property type="entry name" value="LPS_length_determ_N"/>
</dbReference>
<evidence type="ECO:0000256" key="8">
    <source>
        <dbReference type="ARBA" id="ARBA00022692"/>
    </source>
</evidence>
<comment type="similarity">
    <text evidence="2">Belongs to the CpsD/CapB family.</text>
</comment>
<dbReference type="Pfam" id="PF13807">
    <property type="entry name" value="GNVR"/>
    <property type="match status" value="1"/>
</dbReference>
<organism evidence="21 22">
    <name type="scientific">Dyadobacter arcticus</name>
    <dbReference type="NCBI Taxonomy" id="1078754"/>
    <lineage>
        <taxon>Bacteria</taxon>
        <taxon>Pseudomonadati</taxon>
        <taxon>Bacteroidota</taxon>
        <taxon>Cytophagia</taxon>
        <taxon>Cytophagales</taxon>
        <taxon>Spirosomataceae</taxon>
        <taxon>Dyadobacter</taxon>
    </lineage>
</organism>
<evidence type="ECO:0000256" key="9">
    <source>
        <dbReference type="ARBA" id="ARBA00022741"/>
    </source>
</evidence>
<keyword evidence="6" id="KW-0997">Cell inner membrane</keyword>
<comment type="subcellular location">
    <subcellularLocation>
        <location evidence="1">Cell inner membrane</location>
        <topology evidence="1">Multi-pass membrane protein</topology>
    </subcellularLocation>
</comment>
<comment type="catalytic activity">
    <reaction evidence="15">
        <text>L-tyrosyl-[protein] + ATP = O-phospho-L-tyrosyl-[protein] + ADP + H(+)</text>
        <dbReference type="Rhea" id="RHEA:10596"/>
        <dbReference type="Rhea" id="RHEA-COMP:10136"/>
        <dbReference type="Rhea" id="RHEA-COMP:20101"/>
        <dbReference type="ChEBI" id="CHEBI:15378"/>
        <dbReference type="ChEBI" id="CHEBI:30616"/>
        <dbReference type="ChEBI" id="CHEBI:46858"/>
        <dbReference type="ChEBI" id="CHEBI:61978"/>
        <dbReference type="ChEBI" id="CHEBI:456216"/>
        <dbReference type="EC" id="2.7.10.2"/>
    </reaction>
</comment>
<feature type="coiled-coil region" evidence="16">
    <location>
        <begin position="269"/>
        <end position="296"/>
    </location>
</feature>
<dbReference type="Proteomes" id="UP001179181">
    <property type="component" value="Unassembled WGS sequence"/>
</dbReference>
<keyword evidence="12 17" id="KW-1133">Transmembrane helix</keyword>
<sequence length="781" mass="88487">MSGSNLEIVATHKGRRESLPVVAILQEAWQNRLWFIFSFLSLLFIAHLILRYTTPQYLISASLLIRDDSRGTDFGDAALLEGLGLSPIKSSVDNEVEILKSRALLEEVIDDLQLHVQYFATGHLKTTEIYDKSPFRLRLLQPEYSLTPATYQIELSGINSYTLSTQNQSFTGTFKDSLLLPQGLAILTRTRFEPSHDDKYSIVVRDKDEILKNFANALSVSASNRMASIVNINITDILPVKGEAILKQLIINYSQASVNDKNRIADSTLAYITENLNEVTAELSAIEKNIEQYRSRNHLTDIAENGRLLLHNSDQYAKEANQQSIRLEIIESLEKYLTENPEHAVPSSLFQQENSFTDLAKKYNEIQLLRKKILATVSESHPSMRPLDSQIVTLKADLRAGIIAQKNELKVSIIALNRFTERFHRQINQIPGKERMLVNYWRQQQVKQELYVYLLKKRVETAISRSSTIANARVIDLPKADKIPVRPNKQLVLMMSGLIGLALPIAIQHLRALFNNKISSKAEIVNSCNVPILAEISHQNDFIAEIFHSNKRSIVAEQFRIFRTNILFIAVAQKCQTILITSGMGGEGKSFIALNLSASLALSGKKVLLIEFDLRKPTLAGTLNLKKSGFTDYLISNQNIEDFLQVSGSDYSFHILTSGQEPPNPAEILCFAKVAEMIHAFKKMYDYIIFDTPPIGLVTDSQLLSSYADISFYVIRQQFTFKDQLEDVAEIFKENRLPKLHLILNGTRQLPDYRYSYGYIEKPPNALMKQIRKLKLNSKTS</sequence>
<dbReference type="SUPFAM" id="SSF52540">
    <property type="entry name" value="P-loop containing nucleoside triphosphate hydrolases"/>
    <property type="match status" value="1"/>
</dbReference>
<dbReference type="Gene3D" id="3.40.50.300">
    <property type="entry name" value="P-loop containing nucleotide triphosphate hydrolases"/>
    <property type="match status" value="1"/>
</dbReference>
<evidence type="ECO:0000256" key="15">
    <source>
        <dbReference type="ARBA" id="ARBA00051245"/>
    </source>
</evidence>
<keyword evidence="16" id="KW-0175">Coiled coil</keyword>
<dbReference type="EMBL" id="JAASQJ010000005">
    <property type="protein sequence ID" value="NIJ55333.1"/>
    <property type="molecule type" value="Genomic_DNA"/>
</dbReference>
<dbReference type="Pfam" id="PF02706">
    <property type="entry name" value="Wzz"/>
    <property type="match status" value="1"/>
</dbReference>
<evidence type="ECO:0000259" key="20">
    <source>
        <dbReference type="Pfam" id="PF13807"/>
    </source>
</evidence>
<dbReference type="InterPro" id="IPR032807">
    <property type="entry name" value="GNVR"/>
</dbReference>
<keyword evidence="9" id="KW-0547">Nucleotide-binding</keyword>
<dbReference type="Pfam" id="PF13614">
    <property type="entry name" value="AAA_31"/>
    <property type="match status" value="1"/>
</dbReference>
<keyword evidence="14" id="KW-0829">Tyrosine-protein kinase</keyword>
<evidence type="ECO:0000256" key="5">
    <source>
        <dbReference type="ARBA" id="ARBA00022475"/>
    </source>
</evidence>
<dbReference type="InterPro" id="IPR025669">
    <property type="entry name" value="AAA_dom"/>
</dbReference>
<gene>
    <name evidence="21" type="ORF">FHS68_004522</name>
</gene>
<feature type="domain" description="Tyrosine-protein kinase G-rich" evidence="20">
    <location>
        <begin position="437"/>
        <end position="511"/>
    </location>
</feature>
<reference evidence="21 22" key="1">
    <citation type="submission" date="2020-03" db="EMBL/GenBank/DDBJ databases">
        <title>Genomic Encyclopedia of Type Strains, Phase IV (KMG-IV): sequencing the most valuable type-strain genomes for metagenomic binning, comparative biology and taxonomic classification.</title>
        <authorList>
            <person name="Goeker M."/>
        </authorList>
    </citation>
    <scope>NUCLEOTIDE SEQUENCE [LARGE SCALE GENOMIC DNA]</scope>
    <source>
        <strain evidence="21 22">DSM 102865</strain>
    </source>
</reference>
<feature type="domain" description="Polysaccharide chain length determinant N-terminal" evidence="18">
    <location>
        <begin position="21"/>
        <end position="112"/>
    </location>
</feature>
<name>A0ABX0USE0_9BACT</name>
<evidence type="ECO:0000259" key="19">
    <source>
        <dbReference type="Pfam" id="PF13614"/>
    </source>
</evidence>
<dbReference type="InterPro" id="IPR005702">
    <property type="entry name" value="Wzc-like_C"/>
</dbReference>
<evidence type="ECO:0000256" key="4">
    <source>
        <dbReference type="ARBA" id="ARBA00011903"/>
    </source>
</evidence>
<protein>
    <recommendedName>
        <fullName evidence="4">non-specific protein-tyrosine kinase</fullName>
        <ecNumber evidence="4">2.7.10.2</ecNumber>
    </recommendedName>
</protein>
<dbReference type="InterPro" id="IPR050445">
    <property type="entry name" value="Bact_polysacc_biosynth/exp"/>
</dbReference>
<feature type="domain" description="AAA" evidence="19">
    <location>
        <begin position="576"/>
        <end position="706"/>
    </location>
</feature>
<evidence type="ECO:0000256" key="13">
    <source>
        <dbReference type="ARBA" id="ARBA00023136"/>
    </source>
</evidence>
<feature type="transmembrane region" description="Helical" evidence="17">
    <location>
        <begin position="33"/>
        <end position="50"/>
    </location>
</feature>
<comment type="caution">
    <text evidence="21">The sequence shown here is derived from an EMBL/GenBank/DDBJ whole genome shotgun (WGS) entry which is preliminary data.</text>
</comment>
<evidence type="ECO:0000256" key="12">
    <source>
        <dbReference type="ARBA" id="ARBA00022989"/>
    </source>
</evidence>
<keyword evidence="10" id="KW-0418">Kinase</keyword>
<keyword evidence="22" id="KW-1185">Reference proteome</keyword>
<accession>A0ABX0USE0</accession>
<evidence type="ECO:0000256" key="14">
    <source>
        <dbReference type="ARBA" id="ARBA00023137"/>
    </source>
</evidence>
<evidence type="ECO:0000256" key="7">
    <source>
        <dbReference type="ARBA" id="ARBA00022679"/>
    </source>
</evidence>
<dbReference type="InterPro" id="IPR027417">
    <property type="entry name" value="P-loop_NTPase"/>
</dbReference>
<comment type="similarity">
    <text evidence="3">Belongs to the etk/wzc family.</text>
</comment>
<keyword evidence="11" id="KW-0067">ATP-binding</keyword>
<evidence type="ECO:0000256" key="10">
    <source>
        <dbReference type="ARBA" id="ARBA00022777"/>
    </source>
</evidence>